<accession>A0A101XRJ6</accession>
<reference evidence="1 2" key="1">
    <citation type="submission" date="2015-12" db="EMBL/GenBank/DDBJ databases">
        <title>Draft genome sequence of Acidibacillus ferrooxidans ITV001, isolated from a chalcopyrite acid mine drainage site in Brazil.</title>
        <authorList>
            <person name="Dall'Agnol H."/>
            <person name="Nancucheo I."/>
            <person name="Johnson B."/>
            <person name="Oliveira R."/>
            <person name="Leite L."/>
            <person name="Pylro V."/>
            <person name="Nunes G.L."/>
            <person name="Tzotzos G."/>
            <person name="Fernandes G.R."/>
            <person name="Dutra J."/>
            <person name="Orellana S.C."/>
            <person name="Oliveira G."/>
        </authorList>
    </citation>
    <scope>NUCLEOTIDE SEQUENCE [LARGE SCALE GENOMIC DNA]</scope>
    <source>
        <strain evidence="2">ITV01</strain>
    </source>
</reference>
<keyword evidence="2" id="KW-1185">Reference proteome</keyword>
<dbReference type="AlphaFoldDB" id="A0A101XRJ6"/>
<evidence type="ECO:0000313" key="2">
    <source>
        <dbReference type="Proteomes" id="UP000053557"/>
    </source>
</evidence>
<protein>
    <submittedName>
        <fullName evidence="1">Uncharacterized protein</fullName>
    </submittedName>
</protein>
<name>A0A101XRJ6_9BACL</name>
<sequence>MGLDQLKILLRKRQNDQSSQLISQLYLNNSEGFRRGLLLSGCLPEPMNRNFDSNSFILDSFESSCLEAEKIIADKSLHAHEFRDIYVGIVSAIKAIRKNFCSNSTRLEGSSFLEYDVVKQLQMLFVFYEDQCRLIQQQVENTNKGDSIHGYEMHVSTFKTRDGEQAASASDKQESLLEIIDTLARYLYFKCPLGQIKEPDDVCPYEDSKIEEIMLLAEGKFFLDLVWERIKFRNWNVEWIETQGRSYLGTYPPSHDELKYERASTIRYYYKDHADIHKLMLENGESIRKSFKFTRALARPHASLVGGEEFPLAGSRISEVTGKIRKI</sequence>
<dbReference type="Proteomes" id="UP000053557">
    <property type="component" value="Unassembled WGS sequence"/>
</dbReference>
<dbReference type="EMBL" id="LPVJ01000021">
    <property type="protein sequence ID" value="KUO96203.1"/>
    <property type="molecule type" value="Genomic_DNA"/>
</dbReference>
<organism evidence="1 2">
    <name type="scientific">Ferroacidibacillus organovorans</name>
    <dbReference type="NCBI Taxonomy" id="1765683"/>
    <lineage>
        <taxon>Bacteria</taxon>
        <taxon>Bacillati</taxon>
        <taxon>Bacillota</taxon>
        <taxon>Bacilli</taxon>
        <taxon>Bacillales</taxon>
        <taxon>Alicyclobacillaceae</taxon>
        <taxon>Ferroacidibacillus</taxon>
    </lineage>
</organism>
<comment type="caution">
    <text evidence="1">The sequence shown here is derived from an EMBL/GenBank/DDBJ whole genome shotgun (WGS) entry which is preliminary data.</text>
</comment>
<proteinExistence type="predicted"/>
<evidence type="ECO:0000313" key="1">
    <source>
        <dbReference type="EMBL" id="KUO96203.1"/>
    </source>
</evidence>
<gene>
    <name evidence="1" type="ORF">ATW55_14700</name>
</gene>